<dbReference type="GO" id="GO:0015833">
    <property type="term" value="P:peptide transport"/>
    <property type="evidence" value="ECO:0007669"/>
    <property type="project" value="TreeGrafter"/>
</dbReference>
<feature type="domain" description="Solute-binding protein family 5" evidence="3">
    <location>
        <begin position="77"/>
        <end position="435"/>
    </location>
</feature>
<dbReference type="AlphaFoldDB" id="A0A1H0BXQ3"/>
<keyword evidence="5" id="KW-1185">Reference proteome</keyword>
<dbReference type="CDD" id="cd08493">
    <property type="entry name" value="PBP2_DppA_like"/>
    <property type="match status" value="1"/>
</dbReference>
<dbReference type="GO" id="GO:0043190">
    <property type="term" value="C:ATP-binding cassette (ABC) transporter complex"/>
    <property type="evidence" value="ECO:0007669"/>
    <property type="project" value="InterPro"/>
</dbReference>
<dbReference type="PANTHER" id="PTHR30290">
    <property type="entry name" value="PERIPLASMIC BINDING COMPONENT OF ABC TRANSPORTER"/>
    <property type="match status" value="1"/>
</dbReference>
<dbReference type="InterPro" id="IPR030678">
    <property type="entry name" value="Peptide/Ni-bd"/>
</dbReference>
<proteinExistence type="predicted"/>
<dbReference type="OrthoDB" id="239741at2"/>
<gene>
    <name evidence="4" type="ORF">SAMN05192585_1216</name>
</gene>
<name>A0A1H0BXQ3_9FIRM</name>
<dbReference type="PANTHER" id="PTHR30290:SF38">
    <property type="entry name" value="D,D-DIPEPTIDE-BINDING PERIPLASMIC PROTEIN DDPA-RELATED"/>
    <property type="match status" value="1"/>
</dbReference>
<dbReference type="PROSITE" id="PS51257">
    <property type="entry name" value="PROKAR_LIPOPROTEIN"/>
    <property type="match status" value="1"/>
</dbReference>
<evidence type="ECO:0000256" key="2">
    <source>
        <dbReference type="SAM" id="SignalP"/>
    </source>
</evidence>
<dbReference type="SUPFAM" id="SSF53850">
    <property type="entry name" value="Periplasmic binding protein-like II"/>
    <property type="match status" value="1"/>
</dbReference>
<protein>
    <submittedName>
        <fullName evidence="4">Peptide/nickel transport system substrate-binding protein</fullName>
    </submittedName>
</protein>
<dbReference type="Gene3D" id="3.10.105.10">
    <property type="entry name" value="Dipeptide-binding Protein, Domain 3"/>
    <property type="match status" value="1"/>
</dbReference>
<dbReference type="Gene3D" id="3.90.76.10">
    <property type="entry name" value="Dipeptide-binding Protein, Domain 1"/>
    <property type="match status" value="1"/>
</dbReference>
<keyword evidence="1 2" id="KW-0732">Signal</keyword>
<accession>A0A1H0BXQ3</accession>
<organism evidence="4 5">
    <name type="scientific">Acetanaerobacterium elongatum</name>
    <dbReference type="NCBI Taxonomy" id="258515"/>
    <lineage>
        <taxon>Bacteria</taxon>
        <taxon>Bacillati</taxon>
        <taxon>Bacillota</taxon>
        <taxon>Clostridia</taxon>
        <taxon>Eubacteriales</taxon>
        <taxon>Oscillospiraceae</taxon>
        <taxon>Acetanaerobacterium</taxon>
    </lineage>
</organism>
<evidence type="ECO:0000313" key="4">
    <source>
        <dbReference type="EMBL" id="SDN50383.1"/>
    </source>
</evidence>
<evidence type="ECO:0000259" key="3">
    <source>
        <dbReference type="Pfam" id="PF00496"/>
    </source>
</evidence>
<dbReference type="InterPro" id="IPR039424">
    <property type="entry name" value="SBP_5"/>
</dbReference>
<feature type="chain" id="PRO_5038949080" evidence="2">
    <location>
        <begin position="26"/>
        <end position="516"/>
    </location>
</feature>
<dbReference type="Gene3D" id="3.40.190.10">
    <property type="entry name" value="Periplasmic binding protein-like II"/>
    <property type="match status" value="1"/>
</dbReference>
<dbReference type="Pfam" id="PF00496">
    <property type="entry name" value="SBP_bac_5"/>
    <property type="match status" value="1"/>
</dbReference>
<dbReference type="RefSeq" id="WP_092640806.1">
    <property type="nucleotide sequence ID" value="NZ_FNID01000021.1"/>
</dbReference>
<reference evidence="4 5" key="1">
    <citation type="submission" date="2016-10" db="EMBL/GenBank/DDBJ databases">
        <authorList>
            <person name="de Groot N.N."/>
        </authorList>
    </citation>
    <scope>NUCLEOTIDE SEQUENCE [LARGE SCALE GENOMIC DNA]</scope>
    <source>
        <strain evidence="4 5">CGMCC 1.5012</strain>
    </source>
</reference>
<dbReference type="Proteomes" id="UP000199182">
    <property type="component" value="Unassembled WGS sequence"/>
</dbReference>
<dbReference type="GO" id="GO:1904680">
    <property type="term" value="F:peptide transmembrane transporter activity"/>
    <property type="evidence" value="ECO:0007669"/>
    <property type="project" value="TreeGrafter"/>
</dbReference>
<evidence type="ECO:0000313" key="5">
    <source>
        <dbReference type="Proteomes" id="UP000199182"/>
    </source>
</evidence>
<sequence>MNTVKKVLAVVLAAALLCLTLTACAQGASNDPKDTLIFAQGADPRGLDPALVDDGESSKVIVNIYEGLIKYAKDSTKLEPCLAESWTVSDDGLTYTFKLRQGVKFQDGTDFNADAVKFNIERQMKGNATEDMPYADFVYGYVTKVEAKDANTVVITLKDKCTPFLYNLAMSMAAPMVSPEALKKNNNNVNEAPVGTGPYKFVRWDKEQSIVLTRNDNYWGEKAKTKNVIFRIIKDNSARVVALNNGEVDMIDGIDATVVDEITKAGNTVDQPDGMNINYMAYNTQSSICGKPEVRKALSQAINVPELVKSLYQGYATPADTILPSFVPGFSKDIKQVAYDEAASKAALAQAGVTTVHVITYSNPRPYNPATGKALAEAVQGYLSKVGVTCNIEVFDWTTYKQKVKAGDFDICFYGWTGDNGDPDNFMSLLSDKDPSMNVSRYDNAAYLDLIAKGKAAAEGADRDAIYAQLEQNQVDNSVWLPISHSKLLSAYRPVVQGYYYHVTGNIFLSGMSKTK</sequence>
<dbReference type="InterPro" id="IPR000914">
    <property type="entry name" value="SBP_5_dom"/>
</dbReference>
<feature type="signal peptide" evidence="2">
    <location>
        <begin position="1"/>
        <end position="25"/>
    </location>
</feature>
<evidence type="ECO:0000256" key="1">
    <source>
        <dbReference type="ARBA" id="ARBA00022729"/>
    </source>
</evidence>
<dbReference type="EMBL" id="FNID01000021">
    <property type="protein sequence ID" value="SDN50383.1"/>
    <property type="molecule type" value="Genomic_DNA"/>
</dbReference>
<dbReference type="GO" id="GO:0042597">
    <property type="term" value="C:periplasmic space"/>
    <property type="evidence" value="ECO:0007669"/>
    <property type="project" value="UniProtKB-ARBA"/>
</dbReference>
<dbReference type="PIRSF" id="PIRSF002741">
    <property type="entry name" value="MppA"/>
    <property type="match status" value="1"/>
</dbReference>
<dbReference type="STRING" id="258515.SAMN05192585_1216"/>